<reference evidence="2 3" key="1">
    <citation type="submission" date="2015-01" db="EMBL/GenBank/DDBJ databases">
        <title>Evolution of Trichinella species and genotypes.</title>
        <authorList>
            <person name="Korhonen P.K."/>
            <person name="Edoardo P."/>
            <person name="Giuseppe L.R."/>
            <person name="Gasser R.B."/>
        </authorList>
    </citation>
    <scope>NUCLEOTIDE SEQUENCE [LARGE SCALE GENOMIC DNA]</scope>
    <source>
        <strain evidence="2">ISS470</strain>
    </source>
</reference>
<evidence type="ECO:0000313" key="2">
    <source>
        <dbReference type="EMBL" id="KRY82398.1"/>
    </source>
</evidence>
<sequence length="65" mass="7608">MNLFLLKVSIYMMLILQNAEYQAILRIDDNAKTDIVSQFEKQVVDDIVKCFKQEGKIFQAVEHDD</sequence>
<feature type="signal peptide" evidence="1">
    <location>
        <begin position="1"/>
        <end position="21"/>
    </location>
</feature>
<proteinExistence type="predicted"/>
<name>A0A0V1F8S8_TRIPS</name>
<feature type="chain" id="PRO_5006877787" evidence="1">
    <location>
        <begin position="22"/>
        <end position="65"/>
    </location>
</feature>
<dbReference type="AlphaFoldDB" id="A0A0V1F8S8"/>
<keyword evidence="1" id="KW-0732">Signal</keyword>
<dbReference type="EMBL" id="JYDT01000176">
    <property type="protein sequence ID" value="KRY82398.1"/>
    <property type="molecule type" value="Genomic_DNA"/>
</dbReference>
<dbReference type="Proteomes" id="UP000054995">
    <property type="component" value="Unassembled WGS sequence"/>
</dbReference>
<evidence type="ECO:0000313" key="3">
    <source>
        <dbReference type="Proteomes" id="UP000054995"/>
    </source>
</evidence>
<accession>A0A0V1F8S8</accession>
<comment type="caution">
    <text evidence="2">The sequence shown here is derived from an EMBL/GenBank/DDBJ whole genome shotgun (WGS) entry which is preliminary data.</text>
</comment>
<evidence type="ECO:0000256" key="1">
    <source>
        <dbReference type="SAM" id="SignalP"/>
    </source>
</evidence>
<gene>
    <name evidence="2" type="ORF">T4D_5369</name>
</gene>
<organism evidence="2 3">
    <name type="scientific">Trichinella pseudospiralis</name>
    <name type="common">Parasitic roundworm</name>
    <dbReference type="NCBI Taxonomy" id="6337"/>
    <lineage>
        <taxon>Eukaryota</taxon>
        <taxon>Metazoa</taxon>
        <taxon>Ecdysozoa</taxon>
        <taxon>Nematoda</taxon>
        <taxon>Enoplea</taxon>
        <taxon>Dorylaimia</taxon>
        <taxon>Trichinellida</taxon>
        <taxon>Trichinellidae</taxon>
        <taxon>Trichinella</taxon>
    </lineage>
</organism>
<keyword evidence="3" id="KW-1185">Reference proteome</keyword>
<protein>
    <submittedName>
        <fullName evidence="2">Uncharacterized protein</fullName>
    </submittedName>
</protein>